<reference evidence="2 3" key="1">
    <citation type="submission" date="2019-09" db="EMBL/GenBank/DDBJ databases">
        <title>Bacillus ochoae sp. nov., Paenibacillus whitsoniae sp. nov., Paenibacillus spiritus sp. nov. Isolated from the Mars Exploration Rover during spacecraft assembly.</title>
        <authorList>
            <person name="Seuylemezian A."/>
            <person name="Vaishampayan P."/>
        </authorList>
    </citation>
    <scope>NUCLEOTIDE SEQUENCE [LARGE SCALE GENOMIC DNA]</scope>
    <source>
        <strain evidence="2 3">MER_111</strain>
    </source>
</reference>
<dbReference type="Gene3D" id="3.40.630.30">
    <property type="match status" value="1"/>
</dbReference>
<dbReference type="Proteomes" id="UP000367750">
    <property type="component" value="Unassembled WGS sequence"/>
</dbReference>
<name>A0A5J5GCY1_9BACL</name>
<proteinExistence type="predicted"/>
<evidence type="ECO:0000313" key="3">
    <source>
        <dbReference type="Proteomes" id="UP000367750"/>
    </source>
</evidence>
<keyword evidence="2" id="KW-0808">Transferase</keyword>
<accession>A0A5J5GCY1</accession>
<dbReference type="InterPro" id="IPR000182">
    <property type="entry name" value="GNAT_dom"/>
</dbReference>
<sequence>MIRINPYPKEGILLIIQSYSAEDFQACVRLFIQVFRQPPWKDRWNEADAACYLSNYIHTPGFRGIVAKEGDRVHGLIFGFRKRWWSGDEFYIHEMCVDSGLQRTGTGTEMLRHLENTLKDESVSRITLLTDRGIAAEDFYRANGFEEIERLIFMNKELGEGNIR</sequence>
<evidence type="ECO:0000259" key="1">
    <source>
        <dbReference type="PROSITE" id="PS51186"/>
    </source>
</evidence>
<evidence type="ECO:0000313" key="2">
    <source>
        <dbReference type="EMBL" id="KAA9005867.1"/>
    </source>
</evidence>
<feature type="domain" description="N-acetyltransferase" evidence="1">
    <location>
        <begin position="14"/>
        <end position="164"/>
    </location>
</feature>
<dbReference type="AlphaFoldDB" id="A0A5J5GCY1"/>
<dbReference type="EMBL" id="VYKK01000007">
    <property type="protein sequence ID" value="KAA9005867.1"/>
    <property type="molecule type" value="Genomic_DNA"/>
</dbReference>
<dbReference type="InterPro" id="IPR016181">
    <property type="entry name" value="Acyl_CoA_acyltransferase"/>
</dbReference>
<comment type="caution">
    <text evidence="2">The sequence shown here is derived from an EMBL/GenBank/DDBJ whole genome shotgun (WGS) entry which is preliminary data.</text>
</comment>
<protein>
    <submittedName>
        <fullName evidence="2">GNAT family N-acetyltransferase</fullName>
    </submittedName>
</protein>
<dbReference type="GO" id="GO:0016747">
    <property type="term" value="F:acyltransferase activity, transferring groups other than amino-acyl groups"/>
    <property type="evidence" value="ECO:0007669"/>
    <property type="project" value="InterPro"/>
</dbReference>
<keyword evidence="3" id="KW-1185">Reference proteome</keyword>
<dbReference type="PROSITE" id="PS51186">
    <property type="entry name" value="GNAT"/>
    <property type="match status" value="1"/>
</dbReference>
<dbReference type="SUPFAM" id="SSF55729">
    <property type="entry name" value="Acyl-CoA N-acyltransferases (Nat)"/>
    <property type="match status" value="1"/>
</dbReference>
<dbReference type="Pfam" id="PF00583">
    <property type="entry name" value="Acetyltransf_1"/>
    <property type="match status" value="1"/>
</dbReference>
<organism evidence="2 3">
    <name type="scientific">Paenibacillus spiritus</name>
    <dbReference type="NCBI Taxonomy" id="2496557"/>
    <lineage>
        <taxon>Bacteria</taxon>
        <taxon>Bacillati</taxon>
        <taxon>Bacillota</taxon>
        <taxon>Bacilli</taxon>
        <taxon>Bacillales</taxon>
        <taxon>Paenibacillaceae</taxon>
        <taxon>Paenibacillus</taxon>
    </lineage>
</organism>
<dbReference type="OrthoDB" id="9775804at2"/>
<dbReference type="CDD" id="cd04301">
    <property type="entry name" value="NAT_SF"/>
    <property type="match status" value="1"/>
</dbReference>
<gene>
    <name evidence="2" type="ORF">F4V43_07260</name>
</gene>